<dbReference type="RefSeq" id="WP_301189604.1">
    <property type="nucleotide sequence ID" value="NZ_JAPDPJ010000009.1"/>
</dbReference>
<keyword evidence="3 6" id="KW-0808">Transferase</keyword>
<dbReference type="Pfam" id="PF01923">
    <property type="entry name" value="Cob_adeno_trans"/>
    <property type="match status" value="1"/>
</dbReference>
<evidence type="ECO:0000313" key="9">
    <source>
        <dbReference type="Proteomes" id="UP001209229"/>
    </source>
</evidence>
<evidence type="ECO:0000256" key="3">
    <source>
        <dbReference type="ARBA" id="ARBA00022679"/>
    </source>
</evidence>
<dbReference type="EMBL" id="JAPDPJ010000009">
    <property type="protein sequence ID" value="MCW3786035.1"/>
    <property type="molecule type" value="Genomic_DNA"/>
</dbReference>
<dbReference type="PANTHER" id="PTHR12213">
    <property type="entry name" value="CORRINOID ADENOSYLTRANSFERASE"/>
    <property type="match status" value="1"/>
</dbReference>
<dbReference type="AlphaFoldDB" id="A0AAE3M3B4"/>
<comment type="similarity">
    <text evidence="1 6">Belongs to the Cob(I)alamin adenosyltransferase family.</text>
</comment>
<gene>
    <name evidence="8" type="ORF">OM075_06120</name>
</gene>
<accession>A0AAE3M3B4</accession>
<keyword evidence="5 6" id="KW-0067">ATP-binding</keyword>
<evidence type="ECO:0000259" key="7">
    <source>
        <dbReference type="Pfam" id="PF01923"/>
    </source>
</evidence>
<dbReference type="FunFam" id="1.20.1200.10:FF:000001">
    <property type="entry name" value="Cob(I)yrinic acid a,c-diamide adenosyltransferase"/>
    <property type="match status" value="1"/>
</dbReference>
<organism evidence="8 9">
    <name type="scientific">Plebeiibacterium sediminum</name>
    <dbReference type="NCBI Taxonomy" id="2992112"/>
    <lineage>
        <taxon>Bacteria</taxon>
        <taxon>Pseudomonadati</taxon>
        <taxon>Bacteroidota</taxon>
        <taxon>Bacteroidia</taxon>
        <taxon>Marinilabiliales</taxon>
        <taxon>Marinilabiliaceae</taxon>
        <taxon>Plebeiibacterium</taxon>
    </lineage>
</organism>
<keyword evidence="9" id="KW-1185">Reference proteome</keyword>
<dbReference type="GO" id="GO:0005524">
    <property type="term" value="F:ATP binding"/>
    <property type="evidence" value="ECO:0007669"/>
    <property type="project" value="UniProtKB-UniRule"/>
</dbReference>
<evidence type="ECO:0000256" key="6">
    <source>
        <dbReference type="RuleBase" id="RU366026"/>
    </source>
</evidence>
<feature type="domain" description="Cobalamin adenosyltransferase-like" evidence="7">
    <location>
        <begin position="6"/>
        <end position="170"/>
    </location>
</feature>
<dbReference type="InterPro" id="IPR036451">
    <property type="entry name" value="CblAdoTrfase-like_sf"/>
</dbReference>
<name>A0AAE3M3B4_9BACT</name>
<dbReference type="EC" id="2.5.1.17" evidence="6"/>
<sequence>MAKSVVYTRTGDRGRTSLIGGTRVPKNDVRLEAYGTVDELNSFIGMIRSYDIDEQSKNQLIEIQNRLFEVGAYLATDTNVADLRDKMQYDDSVIETLEEAMDKMEEALPPLKYFVLPGGDPCVSYCHISRTICRRAERRILEMGETMDVNTWVVRYINRLSDYLFVLSRHLSKHFNTNEIPWVPEL</sequence>
<dbReference type="GO" id="GO:0008817">
    <property type="term" value="F:corrinoid adenosyltransferase activity"/>
    <property type="evidence" value="ECO:0007669"/>
    <property type="project" value="UniProtKB-UniRule"/>
</dbReference>
<reference evidence="8" key="1">
    <citation type="submission" date="2022-10" db="EMBL/GenBank/DDBJ databases">
        <authorList>
            <person name="Yu W.X."/>
        </authorList>
    </citation>
    <scope>NUCLEOTIDE SEQUENCE</scope>
    <source>
        <strain evidence="8">AAT</strain>
    </source>
</reference>
<comment type="catalytic activity">
    <reaction evidence="6">
        <text>2 cob(II)alamin + reduced [electron-transfer flavoprotein] + 2 ATP = 2 adenosylcob(III)alamin + 2 triphosphate + oxidized [electron-transfer flavoprotein] + 3 H(+)</text>
        <dbReference type="Rhea" id="RHEA:28671"/>
        <dbReference type="Rhea" id="RHEA-COMP:10685"/>
        <dbReference type="Rhea" id="RHEA-COMP:10686"/>
        <dbReference type="ChEBI" id="CHEBI:15378"/>
        <dbReference type="ChEBI" id="CHEBI:16304"/>
        <dbReference type="ChEBI" id="CHEBI:18036"/>
        <dbReference type="ChEBI" id="CHEBI:18408"/>
        <dbReference type="ChEBI" id="CHEBI:30616"/>
        <dbReference type="ChEBI" id="CHEBI:57692"/>
        <dbReference type="ChEBI" id="CHEBI:58307"/>
        <dbReference type="EC" id="2.5.1.17"/>
    </reaction>
</comment>
<dbReference type="Proteomes" id="UP001209229">
    <property type="component" value="Unassembled WGS sequence"/>
</dbReference>
<comment type="catalytic activity">
    <reaction evidence="6">
        <text>2 cob(II)yrinate a,c diamide + reduced [electron-transfer flavoprotein] + 2 ATP = 2 adenosylcob(III)yrinate a,c-diamide + 2 triphosphate + oxidized [electron-transfer flavoprotein] + 3 H(+)</text>
        <dbReference type="Rhea" id="RHEA:11528"/>
        <dbReference type="Rhea" id="RHEA-COMP:10685"/>
        <dbReference type="Rhea" id="RHEA-COMP:10686"/>
        <dbReference type="ChEBI" id="CHEBI:15378"/>
        <dbReference type="ChEBI" id="CHEBI:18036"/>
        <dbReference type="ChEBI" id="CHEBI:30616"/>
        <dbReference type="ChEBI" id="CHEBI:57692"/>
        <dbReference type="ChEBI" id="CHEBI:58307"/>
        <dbReference type="ChEBI" id="CHEBI:58503"/>
        <dbReference type="ChEBI" id="CHEBI:58537"/>
        <dbReference type="EC" id="2.5.1.17"/>
    </reaction>
</comment>
<dbReference type="InterPro" id="IPR029499">
    <property type="entry name" value="PduO-typ"/>
</dbReference>
<comment type="pathway">
    <text evidence="6">Cofactor biosynthesis; adenosylcobalamin biosynthesis; adenosylcobalamin from cob(II)yrinate a,c-diamide: step 2/7.</text>
</comment>
<dbReference type="PANTHER" id="PTHR12213:SF0">
    <property type="entry name" value="CORRINOID ADENOSYLTRANSFERASE MMAB"/>
    <property type="match status" value="1"/>
</dbReference>
<keyword evidence="6" id="KW-0169">Cobalamin biosynthesis</keyword>
<comment type="caution">
    <text evidence="8">The sequence shown here is derived from an EMBL/GenBank/DDBJ whole genome shotgun (WGS) entry which is preliminary data.</text>
</comment>
<protein>
    <recommendedName>
        <fullName evidence="6">Corrinoid adenosyltransferase</fullName>
        <ecNumber evidence="6">2.5.1.17</ecNumber>
    </recommendedName>
    <alternativeName>
        <fullName evidence="6">Cob(II)alamin adenosyltransferase</fullName>
    </alternativeName>
    <alternativeName>
        <fullName evidence="6">Cob(II)yrinic acid a,c-diamide adenosyltransferase</fullName>
    </alternativeName>
    <alternativeName>
        <fullName evidence="6">Cobinamide/cobalamin adenosyltransferase</fullName>
    </alternativeName>
</protein>
<evidence type="ECO:0000256" key="5">
    <source>
        <dbReference type="ARBA" id="ARBA00022840"/>
    </source>
</evidence>
<evidence type="ECO:0000256" key="4">
    <source>
        <dbReference type="ARBA" id="ARBA00022741"/>
    </source>
</evidence>
<evidence type="ECO:0000256" key="1">
    <source>
        <dbReference type="ARBA" id="ARBA00007487"/>
    </source>
</evidence>
<dbReference type="InterPro" id="IPR016030">
    <property type="entry name" value="CblAdoTrfase-like"/>
</dbReference>
<dbReference type="SUPFAM" id="SSF89028">
    <property type="entry name" value="Cobalamin adenosyltransferase-like"/>
    <property type="match status" value="1"/>
</dbReference>
<dbReference type="NCBIfam" id="TIGR00636">
    <property type="entry name" value="PduO_Nterm"/>
    <property type="match status" value="1"/>
</dbReference>
<dbReference type="GO" id="GO:0009236">
    <property type="term" value="P:cobalamin biosynthetic process"/>
    <property type="evidence" value="ECO:0007669"/>
    <property type="project" value="UniProtKB-UniRule"/>
</dbReference>
<evidence type="ECO:0000313" key="8">
    <source>
        <dbReference type="EMBL" id="MCW3786035.1"/>
    </source>
</evidence>
<dbReference type="Gene3D" id="1.20.1200.10">
    <property type="entry name" value="Cobalamin adenosyltransferase-like"/>
    <property type="match status" value="1"/>
</dbReference>
<comment type="subunit">
    <text evidence="2">Homotrimer.</text>
</comment>
<proteinExistence type="inferred from homology"/>
<evidence type="ECO:0000256" key="2">
    <source>
        <dbReference type="ARBA" id="ARBA00011233"/>
    </source>
</evidence>
<keyword evidence="4 6" id="KW-0547">Nucleotide-binding</keyword>